<evidence type="ECO:0000256" key="1">
    <source>
        <dbReference type="SAM" id="MobiDB-lite"/>
    </source>
</evidence>
<feature type="region of interest" description="Disordered" evidence="1">
    <location>
        <begin position="1"/>
        <end position="23"/>
    </location>
</feature>
<dbReference type="AlphaFoldDB" id="A0A7X1CRA4"/>
<dbReference type="RefSeq" id="WP_185527990.1">
    <property type="nucleotide sequence ID" value="NZ_JAARWN010000027.1"/>
</dbReference>
<organism evidence="2 3">
    <name type="scientific">Listeria grandensis</name>
    <dbReference type="NCBI Taxonomy" id="1494963"/>
    <lineage>
        <taxon>Bacteria</taxon>
        <taxon>Bacillati</taxon>
        <taxon>Bacillota</taxon>
        <taxon>Bacilli</taxon>
        <taxon>Bacillales</taxon>
        <taxon>Listeriaceae</taxon>
        <taxon>Listeria</taxon>
    </lineage>
</organism>
<feature type="compositionally biased region" description="Basic and acidic residues" evidence="1">
    <location>
        <begin position="48"/>
        <end position="59"/>
    </location>
</feature>
<evidence type="ECO:0000313" key="3">
    <source>
        <dbReference type="Proteomes" id="UP000535908"/>
    </source>
</evidence>
<proteinExistence type="predicted"/>
<protein>
    <submittedName>
        <fullName evidence="2">Uncharacterized protein</fullName>
    </submittedName>
</protein>
<accession>A0A7X1CRA4</accession>
<comment type="caution">
    <text evidence="2">The sequence shown here is derived from an EMBL/GenBank/DDBJ whole genome shotgun (WGS) entry which is preliminary data.</text>
</comment>
<gene>
    <name evidence="2" type="ORF">HCA69_16025</name>
</gene>
<evidence type="ECO:0000313" key="2">
    <source>
        <dbReference type="EMBL" id="MBC1937871.1"/>
    </source>
</evidence>
<feature type="region of interest" description="Disordered" evidence="1">
    <location>
        <begin position="40"/>
        <end position="65"/>
    </location>
</feature>
<name>A0A7X1CRA4_9LIST</name>
<dbReference type="EMBL" id="JAARWN010000027">
    <property type="protein sequence ID" value="MBC1937871.1"/>
    <property type="molecule type" value="Genomic_DNA"/>
</dbReference>
<dbReference type="Proteomes" id="UP000535908">
    <property type="component" value="Unassembled WGS sequence"/>
</dbReference>
<reference evidence="2 3" key="1">
    <citation type="submission" date="2020-03" db="EMBL/GenBank/DDBJ databases">
        <title>Soil Listeria distribution.</title>
        <authorList>
            <person name="Liao J."/>
            <person name="Wiedmann M."/>
        </authorList>
    </citation>
    <scope>NUCLEOTIDE SEQUENCE [LARGE SCALE GENOMIC DNA]</scope>
    <source>
        <strain evidence="2 3">FSL L7-0741</strain>
    </source>
</reference>
<sequence length="65" mass="7302">MTEERKPVQFSRAIGSKSSGTRSLNTMLLGKDVAFVDLDSQSSNRKKVSTEEELKEAFRKPGKRN</sequence>